<dbReference type="Proteomes" id="UP001151760">
    <property type="component" value="Unassembled WGS sequence"/>
</dbReference>
<dbReference type="GO" id="GO:0003964">
    <property type="term" value="F:RNA-directed DNA polymerase activity"/>
    <property type="evidence" value="ECO:0007669"/>
    <property type="project" value="UniProtKB-KW"/>
</dbReference>
<accession>A0ABQ4XJ31</accession>
<keyword evidence="2" id="KW-0548">Nucleotidyltransferase</keyword>
<reference evidence="2" key="2">
    <citation type="submission" date="2022-01" db="EMBL/GenBank/DDBJ databases">
        <authorList>
            <person name="Yamashiro T."/>
            <person name="Shiraishi A."/>
            <person name="Satake H."/>
            <person name="Nakayama K."/>
        </authorList>
    </citation>
    <scope>NUCLEOTIDE SEQUENCE</scope>
</reference>
<evidence type="ECO:0000313" key="2">
    <source>
        <dbReference type="EMBL" id="GJS65329.1"/>
    </source>
</evidence>
<name>A0ABQ4XJ31_9ASTR</name>
<keyword evidence="3" id="KW-1185">Reference proteome</keyword>
<organism evidence="2 3">
    <name type="scientific">Tanacetum coccineum</name>
    <dbReference type="NCBI Taxonomy" id="301880"/>
    <lineage>
        <taxon>Eukaryota</taxon>
        <taxon>Viridiplantae</taxon>
        <taxon>Streptophyta</taxon>
        <taxon>Embryophyta</taxon>
        <taxon>Tracheophyta</taxon>
        <taxon>Spermatophyta</taxon>
        <taxon>Magnoliopsida</taxon>
        <taxon>eudicotyledons</taxon>
        <taxon>Gunneridae</taxon>
        <taxon>Pentapetalae</taxon>
        <taxon>asterids</taxon>
        <taxon>campanulids</taxon>
        <taxon>Asterales</taxon>
        <taxon>Asteraceae</taxon>
        <taxon>Asteroideae</taxon>
        <taxon>Anthemideae</taxon>
        <taxon>Anthemidinae</taxon>
        <taxon>Tanacetum</taxon>
    </lineage>
</organism>
<gene>
    <name evidence="2" type="ORF">Tco_0679893</name>
</gene>
<dbReference type="EMBL" id="BQNB010009569">
    <property type="protein sequence ID" value="GJS65329.1"/>
    <property type="molecule type" value="Genomic_DNA"/>
</dbReference>
<sequence>MGCLLGGGDESSQFDALQTAIGNVTLSDQCDSWQWSLDVFVGCIPIKVNVFLWRLNLNKLPSGVNLDTKGIDASSILCPNCLGDVGMVNHTFFNCGMAKHEWALLVNWWELDILMCANILEWYVWLDSLYVTNRARLFLEGVGGTHPYGAFVIT</sequence>
<comment type="caution">
    <text evidence="2">The sequence shown here is derived from an EMBL/GenBank/DDBJ whole genome shotgun (WGS) entry which is preliminary data.</text>
</comment>
<proteinExistence type="predicted"/>
<dbReference type="Pfam" id="PF13966">
    <property type="entry name" value="zf-RVT"/>
    <property type="match status" value="1"/>
</dbReference>
<feature type="domain" description="Reverse transcriptase zinc-binding" evidence="1">
    <location>
        <begin position="31"/>
        <end position="102"/>
    </location>
</feature>
<protein>
    <submittedName>
        <fullName evidence="2">RNA-directed DNA polymerase, eukaryota, reverse transcriptase zinc-binding domain protein</fullName>
    </submittedName>
</protein>
<reference evidence="2" key="1">
    <citation type="journal article" date="2022" name="Int. J. Mol. Sci.">
        <title>Draft Genome of Tanacetum Coccineum: Genomic Comparison of Closely Related Tanacetum-Family Plants.</title>
        <authorList>
            <person name="Yamashiro T."/>
            <person name="Shiraishi A."/>
            <person name="Nakayama K."/>
            <person name="Satake H."/>
        </authorList>
    </citation>
    <scope>NUCLEOTIDE SEQUENCE</scope>
</reference>
<evidence type="ECO:0000259" key="1">
    <source>
        <dbReference type="Pfam" id="PF13966"/>
    </source>
</evidence>
<evidence type="ECO:0000313" key="3">
    <source>
        <dbReference type="Proteomes" id="UP001151760"/>
    </source>
</evidence>
<keyword evidence="2" id="KW-0808">Transferase</keyword>
<keyword evidence="2" id="KW-0695">RNA-directed DNA polymerase</keyword>
<dbReference type="InterPro" id="IPR026960">
    <property type="entry name" value="RVT-Znf"/>
</dbReference>